<evidence type="ECO:0000256" key="4">
    <source>
        <dbReference type="ARBA" id="ARBA00022525"/>
    </source>
</evidence>
<feature type="region of interest" description="Disordered" evidence="6">
    <location>
        <begin position="630"/>
        <end position="660"/>
    </location>
</feature>
<feature type="signal peptide" evidence="7">
    <location>
        <begin position="1"/>
        <end position="19"/>
    </location>
</feature>
<keyword evidence="9" id="KW-1185">Reference proteome</keyword>
<feature type="chain" id="PRO_5034730432" description="F-box domain-containing protein" evidence="7">
    <location>
        <begin position="20"/>
        <end position="660"/>
    </location>
</feature>
<evidence type="ECO:0000313" key="9">
    <source>
        <dbReference type="Proteomes" id="UP000567179"/>
    </source>
</evidence>
<dbReference type="Gene3D" id="3.80.10.10">
    <property type="entry name" value="Ribonuclease Inhibitor"/>
    <property type="match status" value="1"/>
</dbReference>
<dbReference type="AlphaFoldDB" id="A0A8H5AUJ8"/>
<keyword evidence="4" id="KW-0964">Secreted</keyword>
<dbReference type="SMART" id="SM00075">
    <property type="entry name" value="HYDRO"/>
    <property type="match status" value="1"/>
</dbReference>
<keyword evidence="3" id="KW-0134">Cell wall</keyword>
<dbReference type="GO" id="GO:0005199">
    <property type="term" value="F:structural constituent of cell wall"/>
    <property type="evidence" value="ECO:0007669"/>
    <property type="project" value="InterPro"/>
</dbReference>
<protein>
    <recommendedName>
        <fullName evidence="10">F-box domain-containing protein</fullName>
    </recommendedName>
</protein>
<name>A0A8H5AUJ8_9AGAR</name>
<keyword evidence="5" id="KW-1015">Disulfide bond</keyword>
<dbReference type="Proteomes" id="UP000567179">
    <property type="component" value="Unassembled WGS sequence"/>
</dbReference>
<evidence type="ECO:0000256" key="7">
    <source>
        <dbReference type="SAM" id="SignalP"/>
    </source>
</evidence>
<proteinExistence type="inferred from homology"/>
<gene>
    <name evidence="8" type="ORF">D9619_007797</name>
</gene>
<keyword evidence="7" id="KW-0732">Signal</keyword>
<dbReference type="Pfam" id="PF01185">
    <property type="entry name" value="Hydrophobin"/>
    <property type="match status" value="1"/>
</dbReference>
<dbReference type="SUPFAM" id="SSF52047">
    <property type="entry name" value="RNI-like"/>
    <property type="match status" value="1"/>
</dbReference>
<dbReference type="GO" id="GO:0009277">
    <property type="term" value="C:fungal-type cell wall"/>
    <property type="evidence" value="ECO:0007669"/>
    <property type="project" value="InterPro"/>
</dbReference>
<reference evidence="8 9" key="1">
    <citation type="journal article" date="2020" name="ISME J.">
        <title>Uncovering the hidden diversity of litter-decomposition mechanisms in mushroom-forming fungi.</title>
        <authorList>
            <person name="Floudas D."/>
            <person name="Bentzer J."/>
            <person name="Ahren D."/>
            <person name="Johansson T."/>
            <person name="Persson P."/>
            <person name="Tunlid A."/>
        </authorList>
    </citation>
    <scope>NUCLEOTIDE SEQUENCE [LARGE SCALE GENOMIC DNA]</scope>
    <source>
        <strain evidence="8 9">CBS 101986</strain>
    </source>
</reference>
<feature type="compositionally biased region" description="Acidic residues" evidence="6">
    <location>
        <begin position="632"/>
        <end position="660"/>
    </location>
</feature>
<sequence length="660" mass="73036">MQFKLAALTTLAVATLAAATPTKRANDQCKVGQLRCCDTVQAADSAAASALLGPLGVVVGAVKGLVGITCSPLSAIGIAGNSCSVDWVLSLSAAPITLSADSWPLAISCRLPPENEDRGDDVPLHSPVVAPSMDPEEAQTLIDKEILVLKTRRNTYARISRLPNELFVGVFIILQGNDYDDVNIREWHHVTHVCRHWRRVALEAAILWTKPPTDLHDYTLVMLERSRTSPLQIDMSLTTSKATCTAILNHIGRVESLIIEQSQPGLQHFQRTLLGSGQEASFLKTLEITQDLGSLGAAFRLSTPMIHQLPSLKTLWLANINFDWMMFPLRNLTTLSLVCLELSQNPSWTQFYNALRHMPFLEDLGFRFDDIQLTSPPHYAVEPLELPLLHTLVINESRASVTSSFLSNTSLPRLRHTYLACSFSESSDSDEYSTTIGVVLPLIIKGNFGCLDLMTLSNDSFGMTRQSNLDHKWAFRHAMDFTAMDRPRSSAVGTARTIMAGLAALPTNPALKIVHLHTSVNLTSEQFLELFGRLPQLETITVRNISSRSIIESIQISPLHPAGVPIPFPKLNSIELYGQPHEDDYTPELLSELYDCAMERHKNGASLEKLSLYWDLTQEEVQRLQEFVADVELGEPVENMEDDSDDSNEEDEDSSLGESD</sequence>
<evidence type="ECO:0000256" key="2">
    <source>
        <dbReference type="ARBA" id="ARBA00010446"/>
    </source>
</evidence>
<evidence type="ECO:0008006" key="10">
    <source>
        <dbReference type="Google" id="ProtNLM"/>
    </source>
</evidence>
<evidence type="ECO:0000256" key="3">
    <source>
        <dbReference type="ARBA" id="ARBA00022512"/>
    </source>
</evidence>
<evidence type="ECO:0000313" key="8">
    <source>
        <dbReference type="EMBL" id="KAF5311088.1"/>
    </source>
</evidence>
<dbReference type="CDD" id="cd23507">
    <property type="entry name" value="hydrophobin_I"/>
    <property type="match status" value="1"/>
</dbReference>
<comment type="subcellular location">
    <subcellularLocation>
        <location evidence="1">Secreted</location>
        <location evidence="1">Cell wall</location>
    </subcellularLocation>
</comment>
<accession>A0A8H5AUJ8</accession>
<dbReference type="InterPro" id="IPR001338">
    <property type="entry name" value="Class_I_Hydrophobin"/>
</dbReference>
<dbReference type="EMBL" id="JAACJJ010000057">
    <property type="protein sequence ID" value="KAF5311088.1"/>
    <property type="molecule type" value="Genomic_DNA"/>
</dbReference>
<evidence type="ECO:0000256" key="1">
    <source>
        <dbReference type="ARBA" id="ARBA00004191"/>
    </source>
</evidence>
<evidence type="ECO:0000256" key="6">
    <source>
        <dbReference type="SAM" id="MobiDB-lite"/>
    </source>
</evidence>
<evidence type="ECO:0000256" key="5">
    <source>
        <dbReference type="ARBA" id="ARBA00023157"/>
    </source>
</evidence>
<dbReference type="OrthoDB" id="2884925at2759"/>
<dbReference type="Gene3D" id="1.20.1280.50">
    <property type="match status" value="1"/>
</dbReference>
<dbReference type="InterPro" id="IPR032675">
    <property type="entry name" value="LRR_dom_sf"/>
</dbReference>
<comment type="caution">
    <text evidence="8">The sequence shown here is derived from an EMBL/GenBank/DDBJ whole genome shotgun (WGS) entry which is preliminary data.</text>
</comment>
<organism evidence="8 9">
    <name type="scientific">Psilocybe cf. subviscida</name>
    <dbReference type="NCBI Taxonomy" id="2480587"/>
    <lineage>
        <taxon>Eukaryota</taxon>
        <taxon>Fungi</taxon>
        <taxon>Dikarya</taxon>
        <taxon>Basidiomycota</taxon>
        <taxon>Agaricomycotina</taxon>
        <taxon>Agaricomycetes</taxon>
        <taxon>Agaricomycetidae</taxon>
        <taxon>Agaricales</taxon>
        <taxon>Agaricineae</taxon>
        <taxon>Strophariaceae</taxon>
        <taxon>Psilocybe</taxon>
    </lineage>
</organism>
<comment type="similarity">
    <text evidence="2">Belongs to the fungal hydrophobin family.</text>
</comment>